<dbReference type="OrthoDB" id="1907500at2759"/>
<protein>
    <recommendedName>
        <fullName evidence="3">Yippee domain-containing protein</fullName>
    </recommendedName>
</protein>
<organism evidence="1 2">
    <name type="scientific">Trifolium subterraneum</name>
    <name type="common">Subterranean clover</name>
    <dbReference type="NCBI Taxonomy" id="3900"/>
    <lineage>
        <taxon>Eukaryota</taxon>
        <taxon>Viridiplantae</taxon>
        <taxon>Streptophyta</taxon>
        <taxon>Embryophyta</taxon>
        <taxon>Tracheophyta</taxon>
        <taxon>Spermatophyta</taxon>
        <taxon>Magnoliopsida</taxon>
        <taxon>eudicotyledons</taxon>
        <taxon>Gunneridae</taxon>
        <taxon>Pentapetalae</taxon>
        <taxon>rosids</taxon>
        <taxon>fabids</taxon>
        <taxon>Fabales</taxon>
        <taxon>Fabaceae</taxon>
        <taxon>Papilionoideae</taxon>
        <taxon>50 kb inversion clade</taxon>
        <taxon>NPAAA clade</taxon>
        <taxon>Hologalegina</taxon>
        <taxon>IRL clade</taxon>
        <taxon>Trifolieae</taxon>
        <taxon>Trifolium</taxon>
    </lineage>
</organism>
<dbReference type="Pfam" id="PF24046">
    <property type="entry name" value="At4g08330"/>
    <property type="match status" value="1"/>
</dbReference>
<keyword evidence="2" id="KW-1185">Reference proteome</keyword>
<dbReference type="Proteomes" id="UP000242715">
    <property type="component" value="Unassembled WGS sequence"/>
</dbReference>
<dbReference type="PANTHER" id="PTHR33674:SF4">
    <property type="entry name" value="CENP-V_GFA DOMAIN-CONTAINING PROTEIN"/>
    <property type="match status" value="1"/>
</dbReference>
<evidence type="ECO:0000313" key="1">
    <source>
        <dbReference type="EMBL" id="GAU25412.1"/>
    </source>
</evidence>
<dbReference type="EMBL" id="DF973311">
    <property type="protein sequence ID" value="GAU25412.1"/>
    <property type="molecule type" value="Genomic_DNA"/>
</dbReference>
<name>A0A2Z6MJD7_TRISU</name>
<accession>A0A2Z6MJD7</accession>
<proteinExistence type="predicted"/>
<evidence type="ECO:0000313" key="2">
    <source>
        <dbReference type="Proteomes" id="UP000242715"/>
    </source>
</evidence>
<dbReference type="PANTHER" id="PTHR33674">
    <property type="entry name" value="METHIONINE-S-OXIDE REDUCTASE"/>
    <property type="match status" value="1"/>
</dbReference>
<sequence length="160" mass="18559">MFTYEEEEEDMPKLLSHKSHSHSHQQQLHLSSSSIRDVNYSCGSCSYELNLNSSNRHTTSLIDSNYGKSIKKKKRCLISFFSIDETRFTHIQQFSFSWRISFFNSQLSRTTTTKLLCRNCGNHLGYARTFPSNSRDHSWDGISDSRIFYIKLNAIQPSAT</sequence>
<gene>
    <name evidence="1" type="ORF">TSUD_70640</name>
</gene>
<evidence type="ECO:0008006" key="3">
    <source>
        <dbReference type="Google" id="ProtNLM"/>
    </source>
</evidence>
<dbReference type="AlphaFoldDB" id="A0A2Z6MJD7"/>
<dbReference type="InterPro" id="IPR045282">
    <property type="entry name" value="At4g08330-like"/>
</dbReference>
<reference evidence="2" key="1">
    <citation type="journal article" date="2017" name="Front. Plant Sci.">
        <title>Climate Clever Clovers: New Paradigm to Reduce the Environmental Footprint of Ruminants by Breeding Low Methanogenic Forages Utilizing Haplotype Variation.</title>
        <authorList>
            <person name="Kaur P."/>
            <person name="Appels R."/>
            <person name="Bayer P.E."/>
            <person name="Keeble-Gagnere G."/>
            <person name="Wang J."/>
            <person name="Hirakawa H."/>
            <person name="Shirasawa K."/>
            <person name="Vercoe P."/>
            <person name="Stefanova K."/>
            <person name="Durmic Z."/>
            <person name="Nichols P."/>
            <person name="Revell C."/>
            <person name="Isobe S.N."/>
            <person name="Edwards D."/>
            <person name="Erskine W."/>
        </authorList>
    </citation>
    <scope>NUCLEOTIDE SEQUENCE [LARGE SCALE GENOMIC DNA]</scope>
    <source>
        <strain evidence="2">cv. Daliak</strain>
    </source>
</reference>